<feature type="region of interest" description="Disordered" evidence="12">
    <location>
        <begin position="177"/>
        <end position="210"/>
    </location>
</feature>
<dbReference type="GO" id="GO:0061484">
    <property type="term" value="P:hematopoietic stem cell homeostasis"/>
    <property type="evidence" value="ECO:0007669"/>
    <property type="project" value="UniProtKB-ARBA"/>
</dbReference>
<dbReference type="SUPFAM" id="SSF52540">
    <property type="entry name" value="P-loop containing nucleoside triphosphate hydrolases"/>
    <property type="match status" value="1"/>
</dbReference>
<dbReference type="FunFam" id="3.40.850.10:FF:000071">
    <property type="entry name" value="Kinesin-like KIF24"/>
    <property type="match status" value="1"/>
</dbReference>
<feature type="compositionally biased region" description="Low complexity" evidence="12">
    <location>
        <begin position="1909"/>
        <end position="1918"/>
    </location>
</feature>
<organism evidence="14">
    <name type="scientific">Nothobranchius furzeri</name>
    <name type="common">Turquoise killifish</name>
    <dbReference type="NCBI Taxonomy" id="105023"/>
    <lineage>
        <taxon>Eukaryota</taxon>
        <taxon>Metazoa</taxon>
        <taxon>Chordata</taxon>
        <taxon>Craniata</taxon>
        <taxon>Vertebrata</taxon>
        <taxon>Euteleostomi</taxon>
        <taxon>Actinopterygii</taxon>
        <taxon>Neopterygii</taxon>
        <taxon>Teleostei</taxon>
        <taxon>Neoteleostei</taxon>
        <taxon>Acanthomorphata</taxon>
        <taxon>Ovalentaria</taxon>
        <taxon>Atherinomorphae</taxon>
        <taxon>Cyprinodontiformes</taxon>
        <taxon>Nothobranchiidae</taxon>
        <taxon>Nothobranchius</taxon>
    </lineage>
</organism>
<evidence type="ECO:0000313" key="14">
    <source>
        <dbReference type="EMBL" id="SBS40986.1"/>
    </source>
</evidence>
<feature type="compositionally biased region" description="Low complexity" evidence="12">
    <location>
        <begin position="1977"/>
        <end position="2001"/>
    </location>
</feature>
<evidence type="ECO:0000256" key="2">
    <source>
        <dbReference type="ARBA" id="ARBA00004286"/>
    </source>
</evidence>
<protein>
    <submittedName>
        <fullName evidence="14">Ubiquitin associated protein 2</fullName>
    </submittedName>
</protein>
<feature type="compositionally biased region" description="Polar residues" evidence="12">
    <location>
        <begin position="1253"/>
        <end position="1267"/>
    </location>
</feature>
<dbReference type="GO" id="GO:0003777">
    <property type="term" value="F:microtubule motor activity"/>
    <property type="evidence" value="ECO:0007669"/>
    <property type="project" value="InterPro"/>
</dbReference>
<keyword evidence="5" id="KW-0488">Methylation</keyword>
<dbReference type="InterPro" id="IPR019821">
    <property type="entry name" value="Kinesin_motor_CS"/>
</dbReference>
<evidence type="ECO:0000256" key="6">
    <source>
        <dbReference type="ARBA" id="ARBA00022490"/>
    </source>
</evidence>
<dbReference type="GO" id="GO:0005634">
    <property type="term" value="C:nucleus"/>
    <property type="evidence" value="ECO:0007669"/>
    <property type="project" value="UniProtKB-SubCell"/>
</dbReference>
<feature type="compositionally biased region" description="Basic and acidic residues" evidence="12">
    <location>
        <begin position="994"/>
        <end position="1009"/>
    </location>
</feature>
<dbReference type="InterPro" id="IPR027417">
    <property type="entry name" value="P-loop_NTPase"/>
</dbReference>
<dbReference type="CDD" id="cd14277">
    <property type="entry name" value="UBA_UBP2_like"/>
    <property type="match status" value="1"/>
</dbReference>
<dbReference type="InterPro" id="IPR051833">
    <property type="entry name" value="TC-DDR_regulator"/>
</dbReference>
<feature type="region of interest" description="Disordered" evidence="12">
    <location>
        <begin position="972"/>
        <end position="1075"/>
    </location>
</feature>
<evidence type="ECO:0000256" key="8">
    <source>
        <dbReference type="ARBA" id="ARBA00022741"/>
    </source>
</evidence>
<feature type="region of interest" description="Disordered" evidence="12">
    <location>
        <begin position="1861"/>
        <end position="1880"/>
    </location>
</feature>
<evidence type="ECO:0000256" key="10">
    <source>
        <dbReference type="ARBA" id="ARBA00023242"/>
    </source>
</evidence>
<dbReference type="GO" id="GO:0007018">
    <property type="term" value="P:microtubule-based movement"/>
    <property type="evidence" value="ECO:0007669"/>
    <property type="project" value="InterPro"/>
</dbReference>
<comment type="caution">
    <text evidence="11">Lacks conserved residue(s) required for the propagation of feature annotation.</text>
</comment>
<keyword evidence="10" id="KW-0539">Nucleus</keyword>
<feature type="region of interest" description="Disordered" evidence="12">
    <location>
        <begin position="266"/>
        <end position="315"/>
    </location>
</feature>
<feature type="compositionally biased region" description="Polar residues" evidence="12">
    <location>
        <begin position="1668"/>
        <end position="1692"/>
    </location>
</feature>
<dbReference type="PRINTS" id="PR00380">
    <property type="entry name" value="KINESINHEAVY"/>
</dbReference>
<feature type="compositionally biased region" description="Basic and acidic residues" evidence="12">
    <location>
        <begin position="266"/>
        <end position="297"/>
    </location>
</feature>
<dbReference type="PROSITE" id="PS00411">
    <property type="entry name" value="KINESIN_MOTOR_1"/>
    <property type="match status" value="1"/>
</dbReference>
<keyword evidence="4" id="KW-0158">Chromosome</keyword>
<keyword evidence="7" id="KW-0597">Phosphoprotein</keyword>
<dbReference type="PANTHER" id="PTHR16308:SF20">
    <property type="entry name" value="UBIQUITIN ASSOCIATED PROTEIN 2B ISOFORM X1"/>
    <property type="match status" value="1"/>
</dbReference>
<dbReference type="PROSITE" id="PS50067">
    <property type="entry name" value="KINESIN_MOTOR_2"/>
    <property type="match status" value="1"/>
</dbReference>
<dbReference type="Gene3D" id="1.10.8.10">
    <property type="entry name" value="DNA helicase RuvA subunit, C-terminal domain"/>
    <property type="match status" value="1"/>
</dbReference>
<feature type="compositionally biased region" description="Gly residues" evidence="12">
    <location>
        <begin position="1919"/>
        <end position="1938"/>
    </location>
</feature>
<feature type="region of interest" description="Disordered" evidence="12">
    <location>
        <begin position="1338"/>
        <end position="1411"/>
    </location>
</feature>
<proteinExistence type="inferred from homology"/>
<dbReference type="GO" id="GO:0005737">
    <property type="term" value="C:cytoplasm"/>
    <property type="evidence" value="ECO:0007669"/>
    <property type="project" value="UniProtKB-SubCell"/>
</dbReference>
<dbReference type="SUPFAM" id="SSF46934">
    <property type="entry name" value="UBA-like"/>
    <property type="match status" value="1"/>
</dbReference>
<feature type="compositionally biased region" description="Polar residues" evidence="12">
    <location>
        <begin position="1869"/>
        <end position="1880"/>
    </location>
</feature>
<keyword evidence="9" id="KW-0067">ATP-binding</keyword>
<evidence type="ECO:0000259" key="13">
    <source>
        <dbReference type="PROSITE" id="PS50067"/>
    </source>
</evidence>
<name>A0A1A8U085_NOTFU</name>
<dbReference type="EMBL" id="HAEJ01000529">
    <property type="protein sequence ID" value="SBS40986.1"/>
    <property type="molecule type" value="Transcribed_RNA"/>
</dbReference>
<evidence type="ECO:0000256" key="7">
    <source>
        <dbReference type="ARBA" id="ARBA00022553"/>
    </source>
</evidence>
<keyword evidence="8" id="KW-0547">Nucleotide-binding</keyword>
<feature type="compositionally biased region" description="Polar residues" evidence="12">
    <location>
        <begin position="1651"/>
        <end position="1661"/>
    </location>
</feature>
<evidence type="ECO:0000256" key="5">
    <source>
        <dbReference type="ARBA" id="ARBA00022481"/>
    </source>
</evidence>
<reference evidence="14" key="1">
    <citation type="submission" date="2016-05" db="EMBL/GenBank/DDBJ databases">
        <authorList>
            <person name="Lavstsen T."/>
            <person name="Jespersen J.S."/>
        </authorList>
    </citation>
    <scope>NUCLEOTIDE SEQUENCE</scope>
    <source>
        <tissue evidence="14">Brain</tissue>
    </source>
</reference>
<feature type="compositionally biased region" description="Low complexity" evidence="12">
    <location>
        <begin position="1783"/>
        <end position="1818"/>
    </location>
</feature>
<feature type="non-terminal residue" evidence="14">
    <location>
        <position position="1"/>
    </location>
</feature>
<feature type="compositionally biased region" description="Polar residues" evidence="12">
    <location>
        <begin position="1444"/>
        <end position="1463"/>
    </location>
</feature>
<feature type="compositionally biased region" description="Basic and acidic residues" evidence="12">
    <location>
        <begin position="479"/>
        <end position="490"/>
    </location>
</feature>
<dbReference type="InterPro" id="IPR001752">
    <property type="entry name" value="Kinesin_motor_dom"/>
</dbReference>
<dbReference type="GO" id="GO:0005694">
    <property type="term" value="C:chromosome"/>
    <property type="evidence" value="ECO:0007669"/>
    <property type="project" value="UniProtKB-SubCell"/>
</dbReference>
<dbReference type="GO" id="GO:0005524">
    <property type="term" value="F:ATP binding"/>
    <property type="evidence" value="ECO:0007669"/>
    <property type="project" value="UniProtKB-KW"/>
</dbReference>
<feature type="region of interest" description="Disordered" evidence="12">
    <location>
        <begin position="1904"/>
        <end position="2043"/>
    </location>
</feature>
<feature type="region of interest" description="Disordered" evidence="12">
    <location>
        <begin position="1423"/>
        <end position="1628"/>
    </location>
</feature>
<dbReference type="SMART" id="SM00129">
    <property type="entry name" value="KISc"/>
    <property type="match status" value="1"/>
</dbReference>
<accession>A0A1A8U085</accession>
<dbReference type="Pfam" id="PF12478">
    <property type="entry name" value="UBAP2-Lig"/>
    <property type="match status" value="1"/>
</dbReference>
<feature type="compositionally biased region" description="Polar residues" evidence="12">
    <location>
        <begin position="2017"/>
        <end position="2037"/>
    </location>
</feature>
<dbReference type="SMART" id="SM00165">
    <property type="entry name" value="UBA"/>
    <property type="match status" value="1"/>
</dbReference>
<evidence type="ECO:0000256" key="4">
    <source>
        <dbReference type="ARBA" id="ARBA00022454"/>
    </source>
</evidence>
<evidence type="ECO:0000256" key="3">
    <source>
        <dbReference type="ARBA" id="ARBA00004496"/>
    </source>
</evidence>
<comment type="similarity">
    <text evidence="11">Belongs to the TRAFAC class myosin-kinesin ATPase superfamily. Kinesin family.</text>
</comment>
<dbReference type="PANTHER" id="PTHR16308">
    <property type="entry name" value="UBIQUITIN ASSOCIATED PROTEIN 2-LIKE/LINGERER"/>
    <property type="match status" value="1"/>
</dbReference>
<evidence type="ECO:0000256" key="12">
    <source>
        <dbReference type="SAM" id="MobiDB-lite"/>
    </source>
</evidence>
<dbReference type="GO" id="GO:0008017">
    <property type="term" value="F:microtubule binding"/>
    <property type="evidence" value="ECO:0007669"/>
    <property type="project" value="InterPro"/>
</dbReference>
<feature type="region of interest" description="Disordered" evidence="12">
    <location>
        <begin position="1640"/>
        <end position="1698"/>
    </location>
</feature>
<feature type="domain" description="Kinesin motor" evidence="13">
    <location>
        <begin position="1"/>
        <end position="173"/>
    </location>
</feature>
<evidence type="ECO:0000256" key="1">
    <source>
        <dbReference type="ARBA" id="ARBA00004123"/>
    </source>
</evidence>
<feature type="compositionally biased region" description="Polar residues" evidence="12">
    <location>
        <begin position="1536"/>
        <end position="1582"/>
    </location>
</feature>
<dbReference type="Pfam" id="PF00225">
    <property type="entry name" value="Kinesin"/>
    <property type="match status" value="1"/>
</dbReference>
<feature type="region of interest" description="Disordered" evidence="12">
    <location>
        <begin position="460"/>
        <end position="490"/>
    </location>
</feature>
<gene>
    <name evidence="14" type="primary">UBAP2</name>
</gene>
<dbReference type="Gene3D" id="3.40.850.10">
    <property type="entry name" value="Kinesin motor domain"/>
    <property type="match status" value="1"/>
</dbReference>
<feature type="region of interest" description="Disordered" evidence="12">
    <location>
        <begin position="811"/>
        <end position="842"/>
    </location>
</feature>
<dbReference type="FunFam" id="1.10.8.10:FF:000004">
    <property type="entry name" value="ubiquitin-associated protein 2-like isoform X1"/>
    <property type="match status" value="1"/>
</dbReference>
<dbReference type="InterPro" id="IPR022166">
    <property type="entry name" value="UBAP2/Lig"/>
</dbReference>
<evidence type="ECO:0000256" key="11">
    <source>
        <dbReference type="PROSITE-ProRule" id="PRU00283"/>
    </source>
</evidence>
<dbReference type="InterPro" id="IPR015940">
    <property type="entry name" value="UBA"/>
</dbReference>
<reference evidence="14" key="2">
    <citation type="submission" date="2016-06" db="EMBL/GenBank/DDBJ databases">
        <title>The genome of a short-lived fish provides insights into sex chromosome evolution and the genetic control of aging.</title>
        <authorList>
            <person name="Reichwald K."/>
            <person name="Felder M."/>
            <person name="Petzold A."/>
            <person name="Koch P."/>
            <person name="Groth M."/>
            <person name="Platzer M."/>
        </authorList>
    </citation>
    <scope>NUCLEOTIDE SEQUENCE</scope>
    <source>
        <tissue evidence="14">Brain</tissue>
    </source>
</reference>
<keyword evidence="6" id="KW-0963">Cytoplasm</keyword>
<comment type="subcellular location">
    <subcellularLocation>
        <location evidence="2">Chromosome</location>
    </subcellularLocation>
    <subcellularLocation>
        <location evidence="3">Cytoplasm</location>
    </subcellularLocation>
    <subcellularLocation>
        <location evidence="1">Nucleus</location>
    </subcellularLocation>
</comment>
<dbReference type="InterPro" id="IPR009060">
    <property type="entry name" value="UBA-like_sf"/>
</dbReference>
<feature type="compositionally biased region" description="Low complexity" evidence="12">
    <location>
        <begin position="1588"/>
        <end position="1628"/>
    </location>
</feature>
<sequence length="2043" mass="218279">RKRLFAREDGQKVVHISGLRNVRVDSVSSVLKVISQGTAERTQGVSGVNPLSSRSHAVLQIQLRGPNQQTGGRMWFVDLAGSERASDAKEPDRQTRMEGAEINQSLLALKECIRSLDKDESHTPFRQSKLTQVLKDSFIGNSLTCMIASISPGHQATEHTLNTLRYADRVKELKGQAEVRGRRRCKTGPFSKHNRSSSNVGTPKKATKLSETIEPNTPARFHTASVFLRLTPKYSRCEEETQSKGRRQKILESEKPVRGWLANGERESWTKEADEEEGRRMTRGNSDSHHYVREKSTRAAPALKPQTGQRKHKEQTCEDNLTFMVKECGFHRRKKDNSPPEWIEEERICEVERQRERDLKKADTEKMRHLKQYHQHLQQSVPSLSSSVHFVPSFRCPSSPSSTQDSLSSFLPSSRLSFVTHMDHSLREILDEYAATGGADVDNDGPISLLRGETQVQPLTSTNHCENDAGAGSSNRLNDGWRLDESESERKRLVEERARRGEKRLAVRKQAWRAQVEEAVAESANRTANGKSSNVNVQLSDCWGLKDQRGTSVVRPNASDVSDKDMWRAAQTDSAHYDLVHQRAPAERPLSPSCNELLISDKLHESPFESANAKRDNILQNTPEAVSSNNHRERKNSFVANASEGQFPYAQSATSPVSSTRNGCIQPTDCAVYTHSCNHTAKISTFPQDETNVDSLSISLLHVDQQAAATSFLHSTNLVDSGVKTGEELVEDEDASDVAKMNLLDASDNVTLTEQQKYTKIAVSGNDANKSRISGFRQQKNQLFNNTATASPLQPSTCVSVLTPLLHIGNNSSPAAHNPAECASKSSSITREKSSISAGHLNRAPSHYSCNSNVLPKPKNAAKSTSNQEIRPTMHLFTTDGSEYTKCNQTRGTRDKTLPTTTTQTTQKQIQATAEQIRLAQVIYDNNDADFEDKVKQLIEVTGKTQDECMVALHDCNEDVNRAINFLLESPSDTNSWETVGKKRSLGKEGGPSDIKENREKRGEREASRGRGASNRRGRGISRGREGRSEENGFDVVPGERGTDRGRRGRGRGVGTRGRGRAAVGNRFSSQGMGTFNPADYTANSGAQQENWDGDGNETAEGTGMWGGNLEEWTSEDWNEDLSETKVFTASSAPINHIAPGHNVDLASILPKTVGGAMDSDLGAIVDGPSAEDLGQSLVFTNSHHNGRAAAHSYAHATANSYAHAASANTTYAHAALSSVIGSGFGSLNASKQAPTPDIRTSEQLNGPRLGQRTGQMMATTSNSSVSKDAGPPSLQIPAPAHSSSADVKAQRVENGPVMSQTLESKFQPEPSAVLSQLAQRQQQSSILTTTTDTLGLSQTHAPQVPTPPGHESSIPSVRDGSSPGGKLSGLELPVAEVPQRQLKTQKRRAPPPSKIPSSAVEMPGSADIPGLNVQFGALDFGSEAGAGDMSQTEPSREHPPALVQTNIPTPAAVPSQQPQSSIFPKPGAVSEHMSSVPSAVSDGNFPSPSLGLPSATPSPSLGLPSAAATPSSSSVPATTSRMENSGPRSLPSHLGFSQSKDVPSTANAPLTNGYSGMKTQGTQETSSRTIKTESVMTNDSGSGHHIPSPAATPSHSTPVPSMNSHVSSTHSSGSTLSPSSSHSMAEESNNNLYAISTSSSQVVNPGAPPSVSNSSTNGVHQSGGPGLTSNGTNTTVSAAGSRTAPQLTATSGKAPPNLAQGVPPLLASQYIMGPGGLLPAYPQIYGYEDLQMLQSRLPLHDYYGVTFPGATMPGREGLANNPYSGEATKFGRNDSSSPAPPTSLSTAGVQSQPQQTQQTGTPGQGLSQNQGQQTQNQAFLNPPIPPGYGYTGLPYYTGMPGVPSAFQYGPTVFVPPASAKQPAMGLANPSSQYHQHQPSYGQHAYGAAFDDLSQAHGGEYSKAGYGGSAQSQAKSAGSGPGKAAGLSGSGTGGGVPDMGGSIYSKTQSFEKQGFHTGTPPPFSLPSALGGTGPMNPAGAPGYAPAPFLHILPPHQQPHSQLLHHHLTQDGQGGPGQRSQSNSLQQKTQGSKSSYGSSPYWAN</sequence>
<feature type="region of interest" description="Disordered" evidence="12">
    <location>
        <begin position="1757"/>
        <end position="1825"/>
    </location>
</feature>
<feature type="compositionally biased region" description="Low complexity" evidence="12">
    <location>
        <begin position="1487"/>
        <end position="1521"/>
    </location>
</feature>
<feature type="region of interest" description="Disordered" evidence="12">
    <location>
        <begin position="1230"/>
        <end position="1292"/>
    </location>
</feature>
<dbReference type="InterPro" id="IPR036961">
    <property type="entry name" value="Kinesin_motor_dom_sf"/>
</dbReference>
<evidence type="ECO:0000256" key="9">
    <source>
        <dbReference type="ARBA" id="ARBA00022840"/>
    </source>
</evidence>